<feature type="domain" description="SnoaL-like" evidence="1">
    <location>
        <begin position="20"/>
        <end position="119"/>
    </location>
</feature>
<keyword evidence="3" id="KW-1185">Reference proteome</keyword>
<dbReference type="Pfam" id="PF12680">
    <property type="entry name" value="SnoaL_2"/>
    <property type="match status" value="1"/>
</dbReference>
<dbReference type="OrthoDB" id="1115105at2"/>
<sequence>MIKHFPEPAIAPDVLSRLCEFYRHLEMSQLPQLSRIYHPHVVFIDPVSHYDGVDALERYFSQLLKKVNYCRFEIQPPLLQGDEASLFWQMEFSHPSLKKGQAMFLHGASHVRLSDNRIIYQRDYYDLGAMLYEHLPLLGGAVRAVKARLK</sequence>
<organism evidence="2 3">
    <name type="scientific">Rahnella sikkimica</name>
    <dbReference type="NCBI Taxonomy" id="1805933"/>
    <lineage>
        <taxon>Bacteria</taxon>
        <taxon>Pseudomonadati</taxon>
        <taxon>Pseudomonadota</taxon>
        <taxon>Gammaproteobacteria</taxon>
        <taxon>Enterobacterales</taxon>
        <taxon>Yersiniaceae</taxon>
        <taxon>Rahnella</taxon>
    </lineage>
</organism>
<dbReference type="AlphaFoldDB" id="A0A2L1UQP5"/>
<dbReference type="Gene3D" id="3.10.450.50">
    <property type="match status" value="1"/>
</dbReference>
<accession>A0A2L1UQP5</accession>
<dbReference type="EMBL" id="CP019062">
    <property type="protein sequence ID" value="AVF35270.1"/>
    <property type="molecule type" value="Genomic_DNA"/>
</dbReference>
<evidence type="ECO:0000313" key="2">
    <source>
        <dbReference type="EMBL" id="AVF35270.1"/>
    </source>
</evidence>
<dbReference type="KEGG" id="rox:BV494_10125"/>
<dbReference type="SUPFAM" id="SSF54427">
    <property type="entry name" value="NTF2-like"/>
    <property type="match status" value="1"/>
</dbReference>
<dbReference type="RefSeq" id="WP_104922769.1">
    <property type="nucleotide sequence ID" value="NZ_CP019062.1"/>
</dbReference>
<dbReference type="InterPro" id="IPR032710">
    <property type="entry name" value="NTF2-like_dom_sf"/>
</dbReference>
<evidence type="ECO:0000259" key="1">
    <source>
        <dbReference type="Pfam" id="PF12680"/>
    </source>
</evidence>
<proteinExistence type="predicted"/>
<dbReference type="InterPro" id="IPR037401">
    <property type="entry name" value="SnoaL-like"/>
</dbReference>
<name>A0A2L1UQP5_9GAMM</name>
<gene>
    <name evidence="2" type="ORF">BV494_10125</name>
</gene>
<protein>
    <submittedName>
        <fullName evidence="2">Transcriptional regulator</fullName>
    </submittedName>
</protein>
<dbReference type="Proteomes" id="UP000239197">
    <property type="component" value="Chromosome"/>
</dbReference>
<evidence type="ECO:0000313" key="3">
    <source>
        <dbReference type="Proteomes" id="UP000239197"/>
    </source>
</evidence>
<reference evidence="3" key="1">
    <citation type="submission" date="2017-01" db="EMBL/GenBank/DDBJ databases">
        <title>Genome sequence of Rouxiella sp. ERMR1:05.</title>
        <authorList>
            <person name="Kumar R."/>
            <person name="Singh D."/>
            <person name="Kumar S."/>
        </authorList>
    </citation>
    <scope>NUCLEOTIDE SEQUENCE [LARGE SCALE GENOMIC DNA]</scope>
    <source>
        <strain evidence="3">ERMR1:05</strain>
    </source>
</reference>